<dbReference type="EMBL" id="BTGU01000018">
    <property type="protein sequence ID" value="GMN44460.1"/>
    <property type="molecule type" value="Genomic_DNA"/>
</dbReference>
<dbReference type="Gramene" id="FCD_00004310-RA">
    <property type="protein sequence ID" value="FCD_00004310-RA:cds"/>
    <property type="gene ID" value="FCD_00004310"/>
</dbReference>
<protein>
    <submittedName>
        <fullName evidence="3">Uncharacterized protein</fullName>
    </submittedName>
</protein>
<evidence type="ECO:0000313" key="3">
    <source>
        <dbReference type="EMBL" id="GMN44460.1"/>
    </source>
</evidence>
<proteinExistence type="predicted"/>
<dbReference type="Proteomes" id="UP001187192">
    <property type="component" value="Unassembled WGS sequence"/>
</dbReference>
<name>A0AA88A3V1_FICCA</name>
<dbReference type="PANTHER" id="PTHR34380">
    <property type="entry name" value="BNAA03G12380D PROTEIN"/>
    <property type="match status" value="1"/>
</dbReference>
<keyword evidence="1" id="KW-0175">Coiled coil</keyword>
<dbReference type="AlphaFoldDB" id="A0AA88A3V1"/>
<feature type="compositionally biased region" description="Basic residues" evidence="2">
    <location>
        <begin position="360"/>
        <end position="371"/>
    </location>
</feature>
<feature type="region of interest" description="Disordered" evidence="2">
    <location>
        <begin position="333"/>
        <end position="443"/>
    </location>
</feature>
<feature type="compositionally biased region" description="Acidic residues" evidence="2">
    <location>
        <begin position="398"/>
        <end position="413"/>
    </location>
</feature>
<accession>A0AA88A3V1</accession>
<keyword evidence="4" id="KW-1185">Reference proteome</keyword>
<feature type="compositionally biased region" description="Basic and acidic residues" evidence="2">
    <location>
        <begin position="372"/>
        <end position="389"/>
    </location>
</feature>
<feature type="coiled-coil region" evidence="1">
    <location>
        <begin position="5"/>
        <end position="46"/>
    </location>
</feature>
<organism evidence="3 4">
    <name type="scientific">Ficus carica</name>
    <name type="common">Common fig</name>
    <dbReference type="NCBI Taxonomy" id="3494"/>
    <lineage>
        <taxon>Eukaryota</taxon>
        <taxon>Viridiplantae</taxon>
        <taxon>Streptophyta</taxon>
        <taxon>Embryophyta</taxon>
        <taxon>Tracheophyta</taxon>
        <taxon>Spermatophyta</taxon>
        <taxon>Magnoliopsida</taxon>
        <taxon>eudicotyledons</taxon>
        <taxon>Gunneridae</taxon>
        <taxon>Pentapetalae</taxon>
        <taxon>rosids</taxon>
        <taxon>fabids</taxon>
        <taxon>Rosales</taxon>
        <taxon>Moraceae</taxon>
        <taxon>Ficeae</taxon>
        <taxon>Ficus</taxon>
    </lineage>
</organism>
<evidence type="ECO:0000313" key="4">
    <source>
        <dbReference type="Proteomes" id="UP001187192"/>
    </source>
</evidence>
<evidence type="ECO:0000256" key="2">
    <source>
        <dbReference type="SAM" id="MobiDB-lite"/>
    </source>
</evidence>
<comment type="caution">
    <text evidence="3">The sequence shown here is derived from an EMBL/GenBank/DDBJ whole genome shotgun (WGS) entry which is preliminary data.</text>
</comment>
<reference evidence="3" key="1">
    <citation type="submission" date="2023-07" db="EMBL/GenBank/DDBJ databases">
        <title>draft genome sequence of fig (Ficus carica).</title>
        <authorList>
            <person name="Takahashi T."/>
            <person name="Nishimura K."/>
        </authorList>
    </citation>
    <scope>NUCLEOTIDE SEQUENCE</scope>
</reference>
<feature type="coiled-coil region" evidence="1">
    <location>
        <begin position="74"/>
        <end position="108"/>
    </location>
</feature>
<gene>
    <name evidence="3" type="ORF">TIFTF001_013654</name>
</gene>
<sequence>MKTKYEVLEAKLRAVEAEKLATEEQLQALKRENNELKERIRGGKDRKNKEGCGGAKTIEGVVDLTDDDLFEDRVTQLMIENRVLEVEKQKAERDVKAWEDKFKELESWILHLQKSSVSTGDQWPLAGKSMGRKEKVVDLVDVGLICHSPGKGIGDLKAAGSASDYTPCKRDDCVKEELSSESKAEHTANEDVRRQLAFEQERSPGKKMAPPTPAGGRPPSRTIVDLDDSDEEPNDPRVQLPNDNEGSGKLVSPLDCALEGSVTSEKVMTCETSLKQTNCHDNDVEVISACKEKIPLVSTPKRKRASNIVMSDTDSDSNDNIPIGRLKRMNLQERGRGHNDSYENTTASVVDTGKESATPPRRRLVSLRKCREKGGSEKKAPSDATETKCGRGIPTNMDTEDDESDEVGSDSEGESLGGFIVNSSDDSGRDESSGESEDSSDGKIDFSEILSNLHRKKDKKLKWEFEADMLADFGKDIELCMKAVCALYRQQTSAEKISRGTLCYNSRGFSKFDALRGSTLAEFLTDGDPEGNLKKSVKELAEYDLKAVKLCRTLATNYSKQLFAIYNNKEDPLFLP</sequence>
<evidence type="ECO:0000256" key="1">
    <source>
        <dbReference type="SAM" id="Coils"/>
    </source>
</evidence>
<feature type="region of interest" description="Disordered" evidence="2">
    <location>
        <begin position="198"/>
        <end position="250"/>
    </location>
</feature>
<dbReference type="PANTHER" id="PTHR34380:SF1">
    <property type="entry name" value="OS01G0221300 PROTEIN"/>
    <property type="match status" value="1"/>
</dbReference>